<accession>A0A5C4MR08</accession>
<dbReference type="Pfam" id="PF00126">
    <property type="entry name" value="HTH_1"/>
    <property type="match status" value="1"/>
</dbReference>
<dbReference type="PROSITE" id="PS50931">
    <property type="entry name" value="HTH_LYSR"/>
    <property type="match status" value="1"/>
</dbReference>
<dbReference type="SUPFAM" id="SSF53850">
    <property type="entry name" value="Periplasmic binding protein-like II"/>
    <property type="match status" value="1"/>
</dbReference>
<dbReference type="InterPro" id="IPR005119">
    <property type="entry name" value="LysR_subst-bd"/>
</dbReference>
<dbReference type="EMBL" id="VDFR01000048">
    <property type="protein sequence ID" value="TNC47044.1"/>
    <property type="molecule type" value="Genomic_DNA"/>
</dbReference>
<evidence type="ECO:0000256" key="3">
    <source>
        <dbReference type="ARBA" id="ARBA00023125"/>
    </source>
</evidence>
<dbReference type="InterPro" id="IPR036390">
    <property type="entry name" value="WH_DNA-bd_sf"/>
</dbReference>
<dbReference type="GO" id="GO:0003700">
    <property type="term" value="F:DNA-binding transcription factor activity"/>
    <property type="evidence" value="ECO:0007669"/>
    <property type="project" value="InterPro"/>
</dbReference>
<dbReference type="PANTHER" id="PTHR30346:SF29">
    <property type="entry name" value="LYSR SUBSTRATE-BINDING"/>
    <property type="match status" value="1"/>
</dbReference>
<sequence>MDPRRVLVFRAVARSGSLSAAARELGTTQSAVSQQLRQLEREAGGPLLLRTARGTQLTEAGTSLLAHADTIHGALHLARGELGALAEARGGVVRLAAFPSGAATLVPPALRALRDDHPGVQVTLVETEPPEAWASVLAGETDVALVFGYDGPPEEDGALTWVPLGVESLSLVVPPGSAPDDVDATWLAGQDWVAGCVRCREHLVSCCHVAGFEPRLLHESDDYVAVQNLVAHGFGVTVLPRLALSAFRHPDVEVRRSDLFGARHVGIVHRRGAEAVPAIRALSERLQGVAKETLGNRRRRPAG</sequence>
<gene>
    <name evidence="7" type="ORF">FHE65_10265</name>
    <name evidence="6" type="ORF">FHE65_10485</name>
</gene>
<proteinExistence type="inferred from homology"/>
<keyword evidence="2" id="KW-0805">Transcription regulation</keyword>
<protein>
    <submittedName>
        <fullName evidence="6">LysR family transcriptional regulator</fullName>
    </submittedName>
</protein>
<name>A0A5C4MR08_9ACTN</name>
<dbReference type="Proteomes" id="UP000306740">
    <property type="component" value="Unassembled WGS sequence"/>
</dbReference>
<reference evidence="6 8" key="1">
    <citation type="submission" date="2019-05" db="EMBL/GenBank/DDBJ databases">
        <title>Mumia sp. nov., isolated from the intestinal contents of plateau pika (Ochotona curzoniae) in the Qinghai-Tibet plateau of China.</title>
        <authorList>
            <person name="Tian Z."/>
        </authorList>
    </citation>
    <scope>NUCLEOTIDE SEQUENCE [LARGE SCALE GENOMIC DNA]</scope>
    <source>
        <strain evidence="8">527</strain>
        <strain evidence="6">Z527</strain>
    </source>
</reference>
<dbReference type="Gene3D" id="1.10.10.10">
    <property type="entry name" value="Winged helix-like DNA-binding domain superfamily/Winged helix DNA-binding domain"/>
    <property type="match status" value="1"/>
</dbReference>
<evidence type="ECO:0000256" key="4">
    <source>
        <dbReference type="ARBA" id="ARBA00023163"/>
    </source>
</evidence>
<feature type="domain" description="HTH lysR-type" evidence="5">
    <location>
        <begin position="1"/>
        <end position="58"/>
    </location>
</feature>
<dbReference type="PRINTS" id="PR00039">
    <property type="entry name" value="HTHLYSR"/>
</dbReference>
<dbReference type="EMBL" id="VDFR01000047">
    <property type="protein sequence ID" value="TNC47262.1"/>
    <property type="molecule type" value="Genomic_DNA"/>
</dbReference>
<evidence type="ECO:0000313" key="8">
    <source>
        <dbReference type="Proteomes" id="UP000306740"/>
    </source>
</evidence>
<dbReference type="InterPro" id="IPR036388">
    <property type="entry name" value="WH-like_DNA-bd_sf"/>
</dbReference>
<dbReference type="FunFam" id="1.10.10.10:FF:000001">
    <property type="entry name" value="LysR family transcriptional regulator"/>
    <property type="match status" value="1"/>
</dbReference>
<comment type="caution">
    <text evidence="6">The sequence shown here is derived from an EMBL/GenBank/DDBJ whole genome shotgun (WGS) entry which is preliminary data.</text>
</comment>
<dbReference type="OrthoDB" id="4131546at2"/>
<evidence type="ECO:0000256" key="1">
    <source>
        <dbReference type="ARBA" id="ARBA00009437"/>
    </source>
</evidence>
<dbReference type="GO" id="GO:0032993">
    <property type="term" value="C:protein-DNA complex"/>
    <property type="evidence" value="ECO:0007669"/>
    <property type="project" value="TreeGrafter"/>
</dbReference>
<evidence type="ECO:0000313" key="7">
    <source>
        <dbReference type="EMBL" id="TNC47262.1"/>
    </source>
</evidence>
<dbReference type="GO" id="GO:0003677">
    <property type="term" value="F:DNA binding"/>
    <property type="evidence" value="ECO:0007669"/>
    <property type="project" value="UniProtKB-KW"/>
</dbReference>
<dbReference type="Gene3D" id="3.40.190.10">
    <property type="entry name" value="Periplasmic binding protein-like II"/>
    <property type="match status" value="2"/>
</dbReference>
<dbReference type="RefSeq" id="WP_139105797.1">
    <property type="nucleotide sequence ID" value="NZ_VDFR01000047.1"/>
</dbReference>
<keyword evidence="4" id="KW-0804">Transcription</keyword>
<organism evidence="6 8">
    <name type="scientific">Mumia zhuanghuii</name>
    <dbReference type="NCBI Taxonomy" id="2585211"/>
    <lineage>
        <taxon>Bacteria</taxon>
        <taxon>Bacillati</taxon>
        <taxon>Actinomycetota</taxon>
        <taxon>Actinomycetes</taxon>
        <taxon>Propionibacteriales</taxon>
        <taxon>Nocardioidaceae</taxon>
        <taxon>Mumia</taxon>
    </lineage>
</organism>
<dbReference type="CDD" id="cd08423">
    <property type="entry name" value="PBP2_LTTR_like_6"/>
    <property type="match status" value="1"/>
</dbReference>
<comment type="similarity">
    <text evidence="1">Belongs to the LysR transcriptional regulatory family.</text>
</comment>
<evidence type="ECO:0000313" key="6">
    <source>
        <dbReference type="EMBL" id="TNC47044.1"/>
    </source>
</evidence>
<dbReference type="InterPro" id="IPR000847">
    <property type="entry name" value="LysR_HTH_N"/>
</dbReference>
<dbReference type="SUPFAM" id="SSF46785">
    <property type="entry name" value="Winged helix' DNA-binding domain"/>
    <property type="match status" value="1"/>
</dbReference>
<evidence type="ECO:0000259" key="5">
    <source>
        <dbReference type="PROSITE" id="PS50931"/>
    </source>
</evidence>
<evidence type="ECO:0000256" key="2">
    <source>
        <dbReference type="ARBA" id="ARBA00023015"/>
    </source>
</evidence>
<dbReference type="Pfam" id="PF03466">
    <property type="entry name" value="LysR_substrate"/>
    <property type="match status" value="1"/>
</dbReference>
<dbReference type="AlphaFoldDB" id="A0A5C4MR08"/>
<dbReference type="PANTHER" id="PTHR30346">
    <property type="entry name" value="TRANSCRIPTIONAL DUAL REGULATOR HCAR-RELATED"/>
    <property type="match status" value="1"/>
</dbReference>
<keyword evidence="3" id="KW-0238">DNA-binding</keyword>